<protein>
    <recommendedName>
        <fullName evidence="9">ABC transporter permease</fullName>
    </recommendedName>
</protein>
<comment type="caution">
    <text evidence="7">The sequence shown here is derived from an EMBL/GenBank/DDBJ whole genome shotgun (WGS) entry which is preliminary data.</text>
</comment>
<feature type="transmembrane region" description="Helical" evidence="6">
    <location>
        <begin position="127"/>
        <end position="148"/>
    </location>
</feature>
<dbReference type="Proteomes" id="UP000637628">
    <property type="component" value="Unassembled WGS sequence"/>
</dbReference>
<dbReference type="Pfam" id="PF02653">
    <property type="entry name" value="BPD_transp_2"/>
    <property type="match status" value="1"/>
</dbReference>
<dbReference type="PANTHER" id="PTHR32196">
    <property type="entry name" value="ABC TRANSPORTER PERMEASE PROTEIN YPHD-RELATED-RELATED"/>
    <property type="match status" value="1"/>
</dbReference>
<organism evidence="7 8">
    <name type="scientific">Paractinoplanes durhamensis</name>
    <dbReference type="NCBI Taxonomy" id="113563"/>
    <lineage>
        <taxon>Bacteria</taxon>
        <taxon>Bacillati</taxon>
        <taxon>Actinomycetota</taxon>
        <taxon>Actinomycetes</taxon>
        <taxon>Micromonosporales</taxon>
        <taxon>Micromonosporaceae</taxon>
        <taxon>Paractinoplanes</taxon>
    </lineage>
</organism>
<feature type="transmembrane region" description="Helical" evidence="6">
    <location>
        <begin position="212"/>
        <end position="234"/>
    </location>
</feature>
<keyword evidence="3 6" id="KW-0812">Transmembrane</keyword>
<reference evidence="7 8" key="1">
    <citation type="submission" date="2021-01" db="EMBL/GenBank/DDBJ databases">
        <title>Whole genome shotgun sequence of Actinoplanes durhamensis NBRC 14914.</title>
        <authorList>
            <person name="Komaki H."/>
            <person name="Tamura T."/>
        </authorList>
    </citation>
    <scope>NUCLEOTIDE SEQUENCE [LARGE SCALE GENOMIC DNA]</scope>
    <source>
        <strain evidence="7 8">NBRC 14914</strain>
    </source>
</reference>
<evidence type="ECO:0008006" key="9">
    <source>
        <dbReference type="Google" id="ProtNLM"/>
    </source>
</evidence>
<feature type="transmembrane region" description="Helical" evidence="6">
    <location>
        <begin position="46"/>
        <end position="67"/>
    </location>
</feature>
<feature type="transmembrane region" description="Helical" evidence="6">
    <location>
        <begin position="266"/>
        <end position="285"/>
    </location>
</feature>
<proteinExistence type="predicted"/>
<evidence type="ECO:0000256" key="3">
    <source>
        <dbReference type="ARBA" id="ARBA00022692"/>
    </source>
</evidence>
<feature type="transmembrane region" description="Helical" evidence="6">
    <location>
        <begin position="98"/>
        <end position="120"/>
    </location>
</feature>
<dbReference type="RefSeq" id="WP_203726717.1">
    <property type="nucleotide sequence ID" value="NZ_BAAATX010000025.1"/>
</dbReference>
<feature type="transmembrane region" description="Helical" evidence="6">
    <location>
        <begin position="160"/>
        <end position="181"/>
    </location>
</feature>
<comment type="subcellular location">
    <subcellularLocation>
        <location evidence="1">Cell membrane</location>
        <topology evidence="1">Multi-pass membrane protein</topology>
    </subcellularLocation>
</comment>
<feature type="transmembrane region" description="Helical" evidence="6">
    <location>
        <begin position="74"/>
        <end position="92"/>
    </location>
</feature>
<name>A0ABQ3YU38_9ACTN</name>
<evidence type="ECO:0000256" key="4">
    <source>
        <dbReference type="ARBA" id="ARBA00022989"/>
    </source>
</evidence>
<evidence type="ECO:0000256" key="6">
    <source>
        <dbReference type="SAM" id="Phobius"/>
    </source>
</evidence>
<evidence type="ECO:0000256" key="2">
    <source>
        <dbReference type="ARBA" id="ARBA00022475"/>
    </source>
</evidence>
<keyword evidence="5 6" id="KW-0472">Membrane</keyword>
<keyword evidence="8" id="KW-1185">Reference proteome</keyword>
<gene>
    <name evidence="7" type="ORF">Adu01nite_24480</name>
</gene>
<feature type="transmembrane region" description="Helical" evidence="6">
    <location>
        <begin position="18"/>
        <end position="34"/>
    </location>
</feature>
<keyword evidence="4 6" id="KW-1133">Transmembrane helix</keyword>
<evidence type="ECO:0000313" key="7">
    <source>
        <dbReference type="EMBL" id="GIE01098.1"/>
    </source>
</evidence>
<dbReference type="EMBL" id="BOML01000021">
    <property type="protein sequence ID" value="GIE01098.1"/>
    <property type="molecule type" value="Genomic_DNA"/>
</dbReference>
<evidence type="ECO:0000313" key="8">
    <source>
        <dbReference type="Proteomes" id="UP000637628"/>
    </source>
</evidence>
<dbReference type="InterPro" id="IPR001851">
    <property type="entry name" value="ABC_transp_permease"/>
</dbReference>
<keyword evidence="2" id="KW-1003">Cell membrane</keyword>
<evidence type="ECO:0000256" key="1">
    <source>
        <dbReference type="ARBA" id="ARBA00004651"/>
    </source>
</evidence>
<accession>A0ABQ3YU38</accession>
<dbReference type="CDD" id="cd06579">
    <property type="entry name" value="TM_PBP1_transp_AraH_like"/>
    <property type="match status" value="1"/>
</dbReference>
<dbReference type="PANTHER" id="PTHR32196:SF72">
    <property type="entry name" value="RIBOSE IMPORT PERMEASE PROTEIN RBSC"/>
    <property type="match status" value="1"/>
</dbReference>
<evidence type="ECO:0000256" key="5">
    <source>
        <dbReference type="ARBA" id="ARBA00023136"/>
    </source>
</evidence>
<sequence>MTNALATLAQPRRFKPQLLVPFAALIILFVFFSIRNGETFYAASNLTVILQQTVVLAIVAYGLTFVIVSGSIDLSVGSVVALTGVITATLTASHNQWLAILAALAVGVLAGLVNGAVFAFGKIPSFIVTLGMLQVARGLTLVISGGAAKPLPFDGFLGNIGLMPWILVAGAVVTVIAAILFQFTLFGRRVRAVGGNERVATLAGVPTRRMKIYIFAFSGLMAGIGGIVLASRLGTGSPTAATGFELDVIAAVVIGGTPLTGGLGRISGSLVGAIIISMLANGLVLMGVDDAAQQIVKGVVLAAAVFVSLERGKIGIIK</sequence>